<dbReference type="Pfam" id="PF04448">
    <property type="entry name" value="DUF551"/>
    <property type="match status" value="1"/>
</dbReference>
<evidence type="ECO:0000259" key="1">
    <source>
        <dbReference type="Pfam" id="PF04448"/>
    </source>
</evidence>
<protein>
    <recommendedName>
        <fullName evidence="1">DUF551 domain-containing protein</fullName>
    </recommendedName>
</protein>
<feature type="domain" description="DUF551" evidence="1">
    <location>
        <begin position="3"/>
        <end position="75"/>
    </location>
</feature>
<organism evidence="2">
    <name type="scientific">Siphoviridae sp. ctMgg26</name>
    <dbReference type="NCBI Taxonomy" id="2825462"/>
    <lineage>
        <taxon>Viruses</taxon>
        <taxon>Duplodnaviria</taxon>
        <taxon>Heunggongvirae</taxon>
        <taxon>Uroviricota</taxon>
        <taxon>Caudoviricetes</taxon>
    </lineage>
</organism>
<dbReference type="InterPro" id="IPR007539">
    <property type="entry name" value="DUF551"/>
</dbReference>
<dbReference type="EMBL" id="BK015546">
    <property type="protein sequence ID" value="DAE12256.1"/>
    <property type="molecule type" value="Genomic_DNA"/>
</dbReference>
<evidence type="ECO:0000313" key="2">
    <source>
        <dbReference type="EMBL" id="DAE12256.1"/>
    </source>
</evidence>
<name>A0A8S5PZV3_9CAUD</name>
<sequence>MSEWISVNNKLPEKITNKVIVYCENGYIGFGHYEKFQGKEIWYNLESQKPFTDWDIEDCESYKVTHWMPLPEPPKGE</sequence>
<proteinExistence type="predicted"/>
<reference evidence="2" key="1">
    <citation type="journal article" date="2021" name="Proc. Natl. Acad. Sci. U.S.A.">
        <title>A Catalog of Tens of Thousands of Viruses from Human Metagenomes Reveals Hidden Associations with Chronic Diseases.</title>
        <authorList>
            <person name="Tisza M.J."/>
            <person name="Buck C.B."/>
        </authorList>
    </citation>
    <scope>NUCLEOTIDE SEQUENCE</scope>
    <source>
        <strain evidence="2">CtMgg26</strain>
    </source>
</reference>
<accession>A0A8S5PZV3</accession>